<gene>
    <name evidence="3" type="ORF">MCOR_18313</name>
</gene>
<organism evidence="3 4">
    <name type="scientific">Mytilus coruscus</name>
    <name type="common">Sea mussel</name>
    <dbReference type="NCBI Taxonomy" id="42192"/>
    <lineage>
        <taxon>Eukaryota</taxon>
        <taxon>Metazoa</taxon>
        <taxon>Spiralia</taxon>
        <taxon>Lophotrochozoa</taxon>
        <taxon>Mollusca</taxon>
        <taxon>Bivalvia</taxon>
        <taxon>Autobranchia</taxon>
        <taxon>Pteriomorphia</taxon>
        <taxon>Mytilida</taxon>
        <taxon>Mytiloidea</taxon>
        <taxon>Mytilidae</taxon>
        <taxon>Mytilinae</taxon>
        <taxon>Mytilus</taxon>
    </lineage>
</organism>
<feature type="chain" id="PRO_5026767045" description="VWFD domain-containing protein" evidence="1">
    <location>
        <begin position="18"/>
        <end position="993"/>
    </location>
</feature>
<dbReference type="PROSITE" id="PS51233">
    <property type="entry name" value="VWFD"/>
    <property type="match status" value="1"/>
</dbReference>
<dbReference type="AlphaFoldDB" id="A0A6J8BGI4"/>
<dbReference type="InterPro" id="IPR001846">
    <property type="entry name" value="VWF_type-D"/>
</dbReference>
<dbReference type="InterPro" id="IPR058727">
    <property type="entry name" value="Helical_Vwde"/>
</dbReference>
<dbReference type="PROSITE" id="PS00022">
    <property type="entry name" value="EGF_1"/>
    <property type="match status" value="1"/>
</dbReference>
<dbReference type="Gene3D" id="2.60.120.260">
    <property type="entry name" value="Galactose-binding domain-like"/>
    <property type="match status" value="1"/>
</dbReference>
<protein>
    <recommendedName>
        <fullName evidence="2">VWFD domain-containing protein</fullName>
    </recommendedName>
</protein>
<accession>A0A6J8BGI4</accession>
<evidence type="ECO:0000256" key="1">
    <source>
        <dbReference type="SAM" id="SignalP"/>
    </source>
</evidence>
<name>A0A6J8BGI4_MYTCO</name>
<evidence type="ECO:0000313" key="4">
    <source>
        <dbReference type="Proteomes" id="UP000507470"/>
    </source>
</evidence>
<evidence type="ECO:0000313" key="3">
    <source>
        <dbReference type="EMBL" id="CAC5382491.1"/>
    </source>
</evidence>
<reference evidence="3 4" key="1">
    <citation type="submission" date="2020-06" db="EMBL/GenBank/DDBJ databases">
        <authorList>
            <person name="Li R."/>
            <person name="Bekaert M."/>
        </authorList>
    </citation>
    <scope>NUCLEOTIDE SEQUENCE [LARGE SCALE GENOMIC DNA]</scope>
    <source>
        <strain evidence="4">wild</strain>
    </source>
</reference>
<evidence type="ECO:0000259" key="2">
    <source>
        <dbReference type="PROSITE" id="PS51233"/>
    </source>
</evidence>
<proteinExistence type="predicted"/>
<dbReference type="Proteomes" id="UP000507470">
    <property type="component" value="Unassembled WGS sequence"/>
</dbReference>
<dbReference type="PROSITE" id="PS01186">
    <property type="entry name" value="EGF_2"/>
    <property type="match status" value="1"/>
</dbReference>
<dbReference type="OrthoDB" id="10001041at2759"/>
<dbReference type="Pfam" id="PF26129">
    <property type="entry name" value="Vwde"/>
    <property type="match status" value="1"/>
</dbReference>
<keyword evidence="4" id="KW-1185">Reference proteome</keyword>
<feature type="domain" description="VWFD" evidence="2">
    <location>
        <begin position="416"/>
        <end position="592"/>
    </location>
</feature>
<sequence length="993" mass="112454">MWIYVFVGTLFLKGPLCQDPCNLGNNRLLDEPTRSVDYPLGPNDPDLCDRRLLDEGWYRVPDNGNIAIECPAILRCGSLYPVWLNGTLPVRGQRVTLNACQRGFLQCCENSFSVEVQNCNDFNVFYLTTIPACPGRYCTVGPPAPCSPGTSSETGFTPCQPLSISFSVTPQVVPFIPSFDPSSDERFLAFRCQASMPSEYHRYVFDITWYINQNKIVDKSKIPYSKLVTDGVLHRKDWDSHANGPKVLGFWVMCRIRARQSSVSVPTPYNNSKEFYAGVQIKKTSFTVKSGKEVTIRIKSTVPVACVEVPGHKTCAIEIELFSLKDQFQSRPANCNDSLSDEEIKMSKSTCSLVFDGTKWNDYHNFKLQTLSDQALRSSYKCSAKLIAKSSIDTLWQNYQLPEVYIHVFNEERPKGHCRSYNDPHIKTFDGPSTFTTHEKGEFVLFRHRTKPIEVHTIHRWEHAKGYNPWASNCAIIFRAATDLFVIYGCNSPTRWITRRLNCDKGNHYLEVFERNKEYEVIMPTGTRFKVTVRPSWLNIDVYVSPSDWNQTDGLCGTYNGKRQDDLTDRNGNIVGKTEFVSSWRVPGSQSLFIARSRTEKMTNEVLYCSCYNKSITSDIQNEMKETADCTWKDSLPLCRPKNWKDNKCRNYGRTKREIADDFEFDVPLDIVKFEEGPKNFEWTNGWTEQKAVNACESYFKRSKMFNLCSKITHSSAVDSETCVADIKISGSTVFLSASLDSMKSACINEIRLNTSFWKPKPKPKLQTTTERNVQLNVKTRLFTTSTTSTTTSNLDIPEVEDISFFDIAETVFDNNCPNDCSDSGICQEGICECNDGFEGEDCSVDRRKGPEVFGLIEESFCDLSKRPCSFVSVFGNGFYASETVTCLIVEAKIEQNEVKPENLNVTTYGSLITFAEVKCPLELINANKSHAFPVLDAYMISISFDAIKYSTGSPIIVYDSTCMICKDVKGTVDCRMRPNINKCESIKSEGPN</sequence>
<dbReference type="Pfam" id="PF00094">
    <property type="entry name" value="VWD"/>
    <property type="match status" value="1"/>
</dbReference>
<dbReference type="SMART" id="SM00216">
    <property type="entry name" value="VWD"/>
    <property type="match status" value="1"/>
</dbReference>
<dbReference type="InterPro" id="IPR000742">
    <property type="entry name" value="EGF"/>
</dbReference>
<keyword evidence="1" id="KW-0732">Signal</keyword>
<dbReference type="Pfam" id="PF23106">
    <property type="entry name" value="EGF_Teneurin"/>
    <property type="match status" value="1"/>
</dbReference>
<dbReference type="EMBL" id="CACVKT020003231">
    <property type="protein sequence ID" value="CAC5382491.1"/>
    <property type="molecule type" value="Genomic_DNA"/>
</dbReference>
<feature type="signal peptide" evidence="1">
    <location>
        <begin position="1"/>
        <end position="17"/>
    </location>
</feature>